<accession>A0A2A2KZK7</accession>
<keyword evidence="4" id="KW-1015">Disulfide bond</keyword>
<dbReference type="InterPro" id="IPR000863">
    <property type="entry name" value="Sulfotransferase_dom"/>
</dbReference>
<evidence type="ECO:0000256" key="4">
    <source>
        <dbReference type="PIRSR" id="PIRSR637359-3"/>
    </source>
</evidence>
<dbReference type="GO" id="GO:0008467">
    <property type="term" value="F:[heparan sulfate]-glucosamine 3-sulfotransferase activity"/>
    <property type="evidence" value="ECO:0007669"/>
    <property type="project" value="TreeGrafter"/>
</dbReference>
<dbReference type="Proteomes" id="UP000218231">
    <property type="component" value="Unassembled WGS sequence"/>
</dbReference>
<evidence type="ECO:0000256" key="3">
    <source>
        <dbReference type="PIRSR" id="PIRSR637359-2"/>
    </source>
</evidence>
<dbReference type="Gene3D" id="3.40.50.300">
    <property type="entry name" value="P-loop containing nucleotide triphosphate hydrolases"/>
    <property type="match status" value="1"/>
</dbReference>
<feature type="binding site" evidence="3">
    <location>
        <begin position="171"/>
        <end position="175"/>
    </location>
    <ligand>
        <name>3'-phosphoadenylyl sulfate</name>
        <dbReference type="ChEBI" id="CHEBI:58339"/>
    </ligand>
</feature>
<feature type="domain" description="Sulfotransferase" evidence="5">
    <location>
        <begin position="27"/>
        <end position="191"/>
    </location>
</feature>
<feature type="disulfide bond" evidence="4">
    <location>
        <begin position="157"/>
        <end position="166"/>
    </location>
</feature>
<keyword evidence="1" id="KW-0808">Transferase</keyword>
<dbReference type="InterPro" id="IPR027417">
    <property type="entry name" value="P-loop_NTPase"/>
</dbReference>
<protein>
    <recommendedName>
        <fullName evidence="5">Sulfotransferase domain-containing protein</fullName>
    </recommendedName>
</protein>
<keyword evidence="7" id="KW-1185">Reference proteome</keyword>
<evidence type="ECO:0000259" key="5">
    <source>
        <dbReference type="Pfam" id="PF00685"/>
    </source>
</evidence>
<dbReference type="PANTHER" id="PTHR10605:SF72">
    <property type="entry name" value="HEPARAN SULFATE 3-O SULFOTRANSFERASE-B, ISOFORM A"/>
    <property type="match status" value="1"/>
</dbReference>
<feature type="binding site" evidence="3">
    <location>
        <position position="41"/>
    </location>
    <ligand>
        <name>3'-phosphoadenylyl sulfate</name>
        <dbReference type="ChEBI" id="CHEBI:58339"/>
    </ligand>
</feature>
<evidence type="ECO:0000256" key="1">
    <source>
        <dbReference type="ARBA" id="ARBA00022679"/>
    </source>
</evidence>
<dbReference type="OrthoDB" id="411451at2759"/>
<dbReference type="InterPro" id="IPR037359">
    <property type="entry name" value="NST/OST"/>
</dbReference>
<sequence>MPLASPDKIVIEKSPAYFHNKDVPARIKQLNPKMKIILVVRDPVIRAISDYTQTLSKRKYKVLHPSFEKMALNWSNADATSTSIVNSHWGAIKVGIYHKHLKRWLQHFPPDQIHIVDGEKLITSPAAEVNQVEKFLGLKPVVKPEDFAIDPHKHFPCVRAKGELHCLGATKGRKHPKVQVKVLQKLADFFEPHNLEFFKMINRKFYWSPERNVSLIH</sequence>
<proteinExistence type="predicted"/>
<dbReference type="SUPFAM" id="SSF52540">
    <property type="entry name" value="P-loop containing nucleoside triphosphate hydrolases"/>
    <property type="match status" value="1"/>
</dbReference>
<keyword evidence="2" id="KW-0325">Glycoprotein</keyword>
<dbReference type="PANTHER" id="PTHR10605">
    <property type="entry name" value="HEPARAN SULFATE SULFOTRANSFERASE"/>
    <property type="match status" value="1"/>
</dbReference>
<feature type="binding site" evidence="3">
    <location>
        <position position="49"/>
    </location>
    <ligand>
        <name>3'-phosphoadenylyl sulfate</name>
        <dbReference type="ChEBI" id="CHEBI:58339"/>
    </ligand>
</feature>
<gene>
    <name evidence="6" type="ORF">WR25_09714</name>
</gene>
<comment type="caution">
    <text evidence="6">The sequence shown here is derived from an EMBL/GenBank/DDBJ whole genome shotgun (WGS) entry which is preliminary data.</text>
</comment>
<name>A0A2A2KZK7_9BILA</name>
<reference evidence="6 7" key="1">
    <citation type="journal article" date="2017" name="Curr. Biol.">
        <title>Genome architecture and evolution of a unichromosomal asexual nematode.</title>
        <authorList>
            <person name="Fradin H."/>
            <person name="Zegar C."/>
            <person name="Gutwein M."/>
            <person name="Lucas J."/>
            <person name="Kovtun M."/>
            <person name="Corcoran D."/>
            <person name="Baugh L.R."/>
            <person name="Kiontke K."/>
            <person name="Gunsalus K."/>
            <person name="Fitch D.H."/>
            <person name="Piano F."/>
        </authorList>
    </citation>
    <scope>NUCLEOTIDE SEQUENCE [LARGE SCALE GENOMIC DNA]</scope>
    <source>
        <strain evidence="6">PF1309</strain>
    </source>
</reference>
<organism evidence="6 7">
    <name type="scientific">Diploscapter pachys</name>
    <dbReference type="NCBI Taxonomy" id="2018661"/>
    <lineage>
        <taxon>Eukaryota</taxon>
        <taxon>Metazoa</taxon>
        <taxon>Ecdysozoa</taxon>
        <taxon>Nematoda</taxon>
        <taxon>Chromadorea</taxon>
        <taxon>Rhabditida</taxon>
        <taxon>Rhabditina</taxon>
        <taxon>Rhabditomorpha</taxon>
        <taxon>Rhabditoidea</taxon>
        <taxon>Rhabditidae</taxon>
        <taxon>Diploscapter</taxon>
    </lineage>
</organism>
<dbReference type="AlphaFoldDB" id="A0A2A2KZK7"/>
<evidence type="ECO:0000256" key="2">
    <source>
        <dbReference type="ARBA" id="ARBA00023180"/>
    </source>
</evidence>
<dbReference type="STRING" id="2018661.A0A2A2KZK7"/>
<dbReference type="EMBL" id="LIAE01007428">
    <property type="protein sequence ID" value="PAV79340.1"/>
    <property type="molecule type" value="Genomic_DNA"/>
</dbReference>
<evidence type="ECO:0000313" key="6">
    <source>
        <dbReference type="EMBL" id="PAV79340.1"/>
    </source>
</evidence>
<evidence type="ECO:0000313" key="7">
    <source>
        <dbReference type="Proteomes" id="UP000218231"/>
    </source>
</evidence>
<dbReference type="Pfam" id="PF00685">
    <property type="entry name" value="Sulfotransfer_1"/>
    <property type="match status" value="1"/>
</dbReference>